<name>A0A1F6ABN1_9BACT</name>
<dbReference type="AlphaFoldDB" id="A0A1F6ABN1"/>
<proteinExistence type="predicted"/>
<dbReference type="InterPro" id="IPR016024">
    <property type="entry name" value="ARM-type_fold"/>
</dbReference>
<protein>
    <submittedName>
        <fullName evidence="1">Uncharacterized protein</fullName>
    </submittedName>
</protein>
<dbReference type="Gene3D" id="3.40.50.620">
    <property type="entry name" value="HUPs"/>
    <property type="match status" value="1"/>
</dbReference>
<dbReference type="SUPFAM" id="SSF48371">
    <property type="entry name" value="ARM repeat"/>
    <property type="match status" value="1"/>
</dbReference>
<dbReference type="Proteomes" id="UP000177092">
    <property type="component" value="Unassembled WGS sequence"/>
</dbReference>
<dbReference type="SUPFAM" id="SSF52374">
    <property type="entry name" value="Nucleotidylyl transferase"/>
    <property type="match status" value="1"/>
</dbReference>
<gene>
    <name evidence="1" type="ORF">A3D03_01845</name>
</gene>
<comment type="caution">
    <text evidence="1">The sequence shown here is derived from an EMBL/GenBank/DDBJ whole genome shotgun (WGS) entry which is preliminary data.</text>
</comment>
<dbReference type="STRING" id="1798384.A3D03_01845"/>
<dbReference type="EMBL" id="MFJN01000009">
    <property type="protein sequence ID" value="OGG22085.1"/>
    <property type="molecule type" value="Genomic_DNA"/>
</dbReference>
<evidence type="ECO:0000313" key="2">
    <source>
        <dbReference type="Proteomes" id="UP000177092"/>
    </source>
</evidence>
<sequence>MVDSDLVASSAVIHDWGKLKHQPTINRPYSHYIRTQLDTALAGFPAIGSIAGRHNFGALLRDDPLLLEQMIIIYADIRARSETVEGVVCRRYKTLENSLPEIAEKLRESGKYTKDDILKGNKRLVEFEAILRKNNINIDDLSEIPDGLTPNTRQYYNPSPASSSVPIYKTSKEESDQFLADLHQLDILTLSDEVCAKSNFIRSTIKGIISGDEKASTRLALIDPSRIPQWINLLRIKNQNRILKETTEHPDQNFSLISNPKVLHAARVNHIRVLREVFFLSEEPDFRKRILSAISSLFMGNEIQEDDVAFHAAKAYGEMVGDMKDEDRSSYLEQLWEEYNLDKECSYAPTALEQLAKRREDHAKELYRRMSTDLLHTMGSRAVSLFSQTLLKIGDVDLVKEVASRSRGDDVLTNARESIRYAQLLIPLLHASDIRIRVEAISGLVNLHQRTSNLSLKLYIEGLIDLNRVHSVEHHREVLAALKVCEDPLEKIALCQVIGKISYGEHSELLQSAADTLLKILDEDMDNDVKLQALIALGRDGLTRYLSVEQASKVLDSLWRIFYFNQQARKVMPYFIAGIYASRKDLPHMGKDLSNLMEIVSNENHPDRQFQYEAARVFIGLVGAIDDDNDERIRFAQQGILQTQNISPQLFELVFQKYVTRVSRTSRLTTEQKAKRIAGSMVRKYMSSVQGDMTSRYITYDNLHSSMVLPAGKSTDVVVFSGTFDPVHNGSEVAAEVVSQLVGDVFMQADDGNPSKNPKAREIRNQIITKAIADQPGVYLWNEPHPFVYRKPEEYAELRRVFKDRTVWLQVGEDRLRQSSFYEDFKNYVYLVPHVVTIREANFPSCQLEFRDGIIVGEVDDNLLTYLQTKPDFMAKIARFHRIKVIGVPTNFSSTEIKNQIQRGVLRNVDPSTRRVIAQVYADESIADHIEQRRVITDAGEFDRRRQDDELWLMPEEQVDNLLTQLPSIADIPPRDKLFVYYDPITGYGYLCYLKSLSHKTERIIQVFNINSTSLEG</sequence>
<organism evidence="1 2">
    <name type="scientific">Candidatus Gottesmanbacteria bacterium RIFCSPHIGHO2_02_FULL_40_13</name>
    <dbReference type="NCBI Taxonomy" id="1798384"/>
    <lineage>
        <taxon>Bacteria</taxon>
        <taxon>Candidatus Gottesmaniibacteriota</taxon>
    </lineage>
</organism>
<accession>A0A1F6ABN1</accession>
<dbReference type="InterPro" id="IPR011989">
    <property type="entry name" value="ARM-like"/>
</dbReference>
<reference evidence="1 2" key="1">
    <citation type="journal article" date="2016" name="Nat. Commun.">
        <title>Thousands of microbial genomes shed light on interconnected biogeochemical processes in an aquifer system.</title>
        <authorList>
            <person name="Anantharaman K."/>
            <person name="Brown C.T."/>
            <person name="Hug L.A."/>
            <person name="Sharon I."/>
            <person name="Castelle C.J."/>
            <person name="Probst A.J."/>
            <person name="Thomas B.C."/>
            <person name="Singh A."/>
            <person name="Wilkins M.J."/>
            <person name="Karaoz U."/>
            <person name="Brodie E.L."/>
            <person name="Williams K.H."/>
            <person name="Hubbard S.S."/>
            <person name="Banfield J.F."/>
        </authorList>
    </citation>
    <scope>NUCLEOTIDE SEQUENCE [LARGE SCALE GENOMIC DNA]</scope>
</reference>
<evidence type="ECO:0000313" key="1">
    <source>
        <dbReference type="EMBL" id="OGG22085.1"/>
    </source>
</evidence>
<dbReference type="Gene3D" id="1.25.10.10">
    <property type="entry name" value="Leucine-rich Repeat Variant"/>
    <property type="match status" value="1"/>
</dbReference>
<dbReference type="InterPro" id="IPR014729">
    <property type="entry name" value="Rossmann-like_a/b/a_fold"/>
</dbReference>